<dbReference type="Pfam" id="PF10609">
    <property type="entry name" value="ParA"/>
    <property type="match status" value="1"/>
</dbReference>
<sequence length="295" mass="32015">MRDQAEKLRRMAQDTRPVIKSSVLSQQESQARVIAVTSGKGGVGKTNFTVNLALALAARGQRVLIIDADLGLANVDVVLGCSAANNILSLMNAGLPLSEVVMEGPRGVKFISGGSGIYHLANMTEQQLQYFITQITKFDTLADIILIDTGAGLSRSVLNFVLAADEVILITTPEPTAITDAYAMIKAYVAQQGKATLQLVVNRVADKEEGRMVVDKLTKVAFRFLGLSINSLGFVNDDRNLVRAVKNQTPVLLSFPDTVSAHCIERIAHRLLYDEDLPPAHGIKGFFSKFVKMMQ</sequence>
<dbReference type="AlphaFoldDB" id="A0A498R5T2"/>
<reference evidence="3 4" key="1">
    <citation type="submission" date="2018-06" db="EMBL/GenBank/DDBJ databases">
        <authorList>
            <person name="Strepis N."/>
        </authorList>
    </citation>
    <scope>NUCLEOTIDE SEQUENCE [LARGE SCALE GENOMIC DNA]</scope>
    <source>
        <strain evidence="3">LUCI</strain>
    </source>
</reference>
<dbReference type="InterPro" id="IPR050625">
    <property type="entry name" value="ParA/MinD_ATPase"/>
</dbReference>
<keyword evidence="2" id="KW-0067">ATP-binding</keyword>
<dbReference type="GO" id="GO:0009898">
    <property type="term" value="C:cytoplasmic side of plasma membrane"/>
    <property type="evidence" value="ECO:0007669"/>
    <property type="project" value="TreeGrafter"/>
</dbReference>
<dbReference type="InterPro" id="IPR033875">
    <property type="entry name" value="FlhG"/>
</dbReference>
<dbReference type="PANTHER" id="PTHR43384">
    <property type="entry name" value="SEPTUM SITE-DETERMINING PROTEIN MIND HOMOLOG, CHLOROPLASTIC-RELATED"/>
    <property type="match status" value="1"/>
</dbReference>
<evidence type="ECO:0000256" key="1">
    <source>
        <dbReference type="ARBA" id="ARBA00022741"/>
    </source>
</evidence>
<dbReference type="InterPro" id="IPR025501">
    <property type="entry name" value="MinD_FleN"/>
</dbReference>
<gene>
    <name evidence="3" type="ORF">LUCI_3341</name>
</gene>
<proteinExistence type="predicted"/>
<dbReference type="RefSeq" id="WP_122628985.1">
    <property type="nucleotide sequence ID" value="NZ_UPPP01000083.1"/>
</dbReference>
<accession>A0A498R5T2</accession>
<organism evidence="3 4">
    <name type="scientific">Lucifera butyrica</name>
    <dbReference type="NCBI Taxonomy" id="1351585"/>
    <lineage>
        <taxon>Bacteria</taxon>
        <taxon>Bacillati</taxon>
        <taxon>Bacillota</taxon>
        <taxon>Negativicutes</taxon>
        <taxon>Veillonellales</taxon>
        <taxon>Veillonellaceae</taxon>
        <taxon>Lucifera</taxon>
    </lineage>
</organism>
<dbReference type="GO" id="GO:0005829">
    <property type="term" value="C:cytosol"/>
    <property type="evidence" value="ECO:0007669"/>
    <property type="project" value="TreeGrafter"/>
</dbReference>
<dbReference type="PANTHER" id="PTHR43384:SF4">
    <property type="entry name" value="CELLULOSE BIOSYNTHESIS PROTEIN BCSQ-RELATED"/>
    <property type="match status" value="1"/>
</dbReference>
<dbReference type="GO" id="GO:0016887">
    <property type="term" value="F:ATP hydrolysis activity"/>
    <property type="evidence" value="ECO:0007669"/>
    <property type="project" value="TreeGrafter"/>
</dbReference>
<evidence type="ECO:0000313" key="4">
    <source>
        <dbReference type="Proteomes" id="UP000277811"/>
    </source>
</evidence>
<dbReference type="CDD" id="cd02038">
    <property type="entry name" value="FlhG-like"/>
    <property type="match status" value="1"/>
</dbReference>
<evidence type="ECO:0000313" key="3">
    <source>
        <dbReference type="EMBL" id="VBB08076.1"/>
    </source>
</evidence>
<dbReference type="InterPro" id="IPR033756">
    <property type="entry name" value="YlxH/NBP35"/>
</dbReference>
<dbReference type="EMBL" id="UPPP01000083">
    <property type="protein sequence ID" value="VBB08076.1"/>
    <property type="molecule type" value="Genomic_DNA"/>
</dbReference>
<evidence type="ECO:0000256" key="2">
    <source>
        <dbReference type="ARBA" id="ARBA00022840"/>
    </source>
</evidence>
<dbReference type="OrthoDB" id="9773088at2"/>
<dbReference type="GO" id="GO:0005524">
    <property type="term" value="F:ATP binding"/>
    <property type="evidence" value="ECO:0007669"/>
    <property type="project" value="UniProtKB-KW"/>
</dbReference>
<dbReference type="GO" id="GO:0051782">
    <property type="term" value="P:negative regulation of cell division"/>
    <property type="evidence" value="ECO:0007669"/>
    <property type="project" value="TreeGrafter"/>
</dbReference>
<keyword evidence="4" id="KW-1185">Reference proteome</keyword>
<dbReference type="PIRSF" id="PIRSF003092">
    <property type="entry name" value="MinD"/>
    <property type="match status" value="1"/>
</dbReference>
<dbReference type="Proteomes" id="UP000277811">
    <property type="component" value="Unassembled WGS sequence"/>
</dbReference>
<dbReference type="Gene3D" id="3.40.50.300">
    <property type="entry name" value="P-loop containing nucleotide triphosphate hydrolases"/>
    <property type="match status" value="1"/>
</dbReference>
<name>A0A498R5T2_9FIRM</name>
<protein>
    <submittedName>
        <fullName evidence="3">Uncharacterized protein</fullName>
    </submittedName>
</protein>
<keyword evidence="1" id="KW-0547">Nucleotide-binding</keyword>
<dbReference type="SUPFAM" id="SSF52540">
    <property type="entry name" value="P-loop containing nucleoside triphosphate hydrolases"/>
    <property type="match status" value="1"/>
</dbReference>
<dbReference type="InterPro" id="IPR027417">
    <property type="entry name" value="P-loop_NTPase"/>
</dbReference>